<evidence type="ECO:0000313" key="1">
    <source>
        <dbReference type="EMBL" id="RZF33430.1"/>
    </source>
</evidence>
<sequence>MLGIKEACDSSMPYKRRWQGRTTSLLVVRGNCELPQKMPLPEKKSSTHQEQTGGYGTLCSAQACQEVIDSLFPAHPVQRHHMVVVDPASIPTFTEENLKNAVALMKNGKAPGPDGIPVEAIKKASTHRTSELLRVYNACLKNGVFPKQWKVARLFLLSKGKADPTVLHHFDHYACWIWEGNCWRDY</sequence>
<protein>
    <recommendedName>
        <fullName evidence="3">Reverse transcriptase domain-containing protein</fullName>
    </recommendedName>
</protein>
<proteinExistence type="predicted"/>
<dbReference type="InParanoid" id="A0A482WJC1"/>
<dbReference type="Proteomes" id="UP000291343">
    <property type="component" value="Unassembled WGS sequence"/>
</dbReference>
<evidence type="ECO:0000313" key="2">
    <source>
        <dbReference type="Proteomes" id="UP000291343"/>
    </source>
</evidence>
<accession>A0A482WJC1</accession>
<reference evidence="1 2" key="1">
    <citation type="journal article" date="2017" name="Gigascience">
        <title>Genome sequence of the small brown planthopper, Laodelphax striatellus.</title>
        <authorList>
            <person name="Zhu J."/>
            <person name="Jiang F."/>
            <person name="Wang X."/>
            <person name="Yang P."/>
            <person name="Bao Y."/>
            <person name="Zhao W."/>
            <person name="Wang W."/>
            <person name="Lu H."/>
            <person name="Wang Q."/>
            <person name="Cui N."/>
            <person name="Li J."/>
            <person name="Chen X."/>
            <person name="Luo L."/>
            <person name="Yu J."/>
            <person name="Kang L."/>
            <person name="Cui F."/>
        </authorList>
    </citation>
    <scope>NUCLEOTIDE SEQUENCE [LARGE SCALE GENOMIC DNA]</scope>
    <source>
        <strain evidence="1">Lst14</strain>
    </source>
</reference>
<name>A0A482WJC1_LAOST</name>
<gene>
    <name evidence="1" type="ORF">LSTR_LSTR015406</name>
</gene>
<evidence type="ECO:0008006" key="3">
    <source>
        <dbReference type="Google" id="ProtNLM"/>
    </source>
</evidence>
<dbReference type="AlphaFoldDB" id="A0A482WJC1"/>
<organism evidence="1 2">
    <name type="scientific">Laodelphax striatellus</name>
    <name type="common">Small brown planthopper</name>
    <name type="synonym">Delphax striatella</name>
    <dbReference type="NCBI Taxonomy" id="195883"/>
    <lineage>
        <taxon>Eukaryota</taxon>
        <taxon>Metazoa</taxon>
        <taxon>Ecdysozoa</taxon>
        <taxon>Arthropoda</taxon>
        <taxon>Hexapoda</taxon>
        <taxon>Insecta</taxon>
        <taxon>Pterygota</taxon>
        <taxon>Neoptera</taxon>
        <taxon>Paraneoptera</taxon>
        <taxon>Hemiptera</taxon>
        <taxon>Auchenorrhyncha</taxon>
        <taxon>Fulgoroidea</taxon>
        <taxon>Delphacidae</taxon>
        <taxon>Criomorphinae</taxon>
        <taxon>Laodelphax</taxon>
    </lineage>
</organism>
<comment type="caution">
    <text evidence="1">The sequence shown here is derived from an EMBL/GenBank/DDBJ whole genome shotgun (WGS) entry which is preliminary data.</text>
</comment>
<dbReference type="EMBL" id="QKKF02034070">
    <property type="protein sequence ID" value="RZF33430.1"/>
    <property type="molecule type" value="Genomic_DNA"/>
</dbReference>
<dbReference type="OrthoDB" id="6627063at2759"/>
<dbReference type="STRING" id="195883.A0A482WJC1"/>
<dbReference type="SMR" id="A0A482WJC1"/>
<keyword evidence="2" id="KW-1185">Reference proteome</keyword>
<dbReference type="PANTHER" id="PTHR19446">
    <property type="entry name" value="REVERSE TRANSCRIPTASES"/>
    <property type="match status" value="1"/>
</dbReference>